<dbReference type="InterPro" id="IPR017942">
    <property type="entry name" value="Lipid-bd_serum_glycop_N"/>
</dbReference>
<feature type="transmembrane region" description="Helical" evidence="9">
    <location>
        <begin position="283"/>
        <end position="307"/>
    </location>
</feature>
<dbReference type="Gene3D" id="3.15.20.10">
    <property type="entry name" value="Bactericidal permeability-increasing protein, domain 2"/>
    <property type="match status" value="2"/>
</dbReference>
<dbReference type="AlphaFoldDB" id="A0A8S9ZXX2"/>
<dbReference type="GO" id="GO:0005886">
    <property type="term" value="C:plasma membrane"/>
    <property type="evidence" value="ECO:0007669"/>
    <property type="project" value="TreeGrafter"/>
</dbReference>
<dbReference type="InterPro" id="IPR001991">
    <property type="entry name" value="Na-dicarboxylate_symporter"/>
</dbReference>
<dbReference type="PANTHER" id="PTHR11958:SF99">
    <property type="entry name" value="SODIUM-DEPENDENT EXCITATORY AMINO ACID TRANSPORTER GLT-6-RELATED"/>
    <property type="match status" value="1"/>
</dbReference>
<dbReference type="GO" id="GO:0015175">
    <property type="term" value="F:neutral L-amino acid transmembrane transporter activity"/>
    <property type="evidence" value="ECO:0007669"/>
    <property type="project" value="TreeGrafter"/>
</dbReference>
<evidence type="ECO:0000256" key="2">
    <source>
        <dbReference type="ARBA" id="ARBA00006148"/>
    </source>
</evidence>
<dbReference type="InterPro" id="IPR050746">
    <property type="entry name" value="DAACS"/>
</dbReference>
<comment type="caution">
    <text evidence="11">The sequence shown here is derived from an EMBL/GenBank/DDBJ whole genome shotgun (WGS) entry which is preliminary data.</text>
</comment>
<feature type="domain" description="Lipid-binding serum glycoprotein N-terminal" evidence="10">
    <location>
        <begin position="551"/>
        <end position="722"/>
    </location>
</feature>
<evidence type="ECO:0000256" key="4">
    <source>
        <dbReference type="ARBA" id="ARBA00022692"/>
    </source>
</evidence>
<name>A0A8S9ZXX2_9BILA</name>
<feature type="transmembrane region" description="Helical" evidence="9">
    <location>
        <begin position="103"/>
        <end position="125"/>
    </location>
</feature>
<evidence type="ECO:0000256" key="6">
    <source>
        <dbReference type="ARBA" id="ARBA00022989"/>
    </source>
</evidence>
<dbReference type="EMBL" id="JABEBT010000011">
    <property type="protein sequence ID" value="KAF7638594.1"/>
    <property type="molecule type" value="Genomic_DNA"/>
</dbReference>
<dbReference type="SUPFAM" id="SSF118215">
    <property type="entry name" value="Proton glutamate symport protein"/>
    <property type="match status" value="1"/>
</dbReference>
<proteinExistence type="inferred from homology"/>
<evidence type="ECO:0000256" key="7">
    <source>
        <dbReference type="ARBA" id="ARBA00023136"/>
    </source>
</evidence>
<keyword evidence="4 9" id="KW-0812">Transmembrane</keyword>
<comment type="subcellular location">
    <subcellularLocation>
        <location evidence="1">Membrane</location>
        <topology evidence="1">Multi-pass membrane protein</topology>
    </subcellularLocation>
</comment>
<dbReference type="Gene3D" id="3.15.10.10">
    <property type="entry name" value="Bactericidal permeability-increasing protein, domain 1"/>
    <property type="match status" value="1"/>
</dbReference>
<evidence type="ECO:0000256" key="9">
    <source>
        <dbReference type="SAM" id="Phobius"/>
    </source>
</evidence>
<dbReference type="SMART" id="SM00328">
    <property type="entry name" value="BPI1"/>
    <property type="match status" value="1"/>
</dbReference>
<feature type="transmembrane region" description="Helical" evidence="9">
    <location>
        <begin position="327"/>
        <end position="353"/>
    </location>
</feature>
<feature type="transmembrane region" description="Helical" evidence="9">
    <location>
        <begin position="365"/>
        <end position="386"/>
    </location>
</feature>
<dbReference type="Pfam" id="PF00375">
    <property type="entry name" value="SDF"/>
    <property type="match status" value="1"/>
</dbReference>
<evidence type="ECO:0000256" key="1">
    <source>
        <dbReference type="ARBA" id="ARBA00004141"/>
    </source>
</evidence>
<evidence type="ECO:0000259" key="10">
    <source>
        <dbReference type="SMART" id="SM00328"/>
    </source>
</evidence>
<dbReference type="OrthoDB" id="10255543at2759"/>
<keyword evidence="6 9" id="KW-1133">Transmembrane helix</keyword>
<keyword evidence="7 9" id="KW-0472">Membrane</keyword>
<protein>
    <submittedName>
        <fullName evidence="11">Amino acid transporter</fullName>
    </submittedName>
</protein>
<evidence type="ECO:0000256" key="8">
    <source>
        <dbReference type="ARBA" id="ARBA00023180"/>
    </source>
</evidence>
<accession>A0A8S9ZXX2</accession>
<dbReference type="PANTHER" id="PTHR11958">
    <property type="entry name" value="SODIUM/DICARBOXYLATE SYMPORTER-RELATED"/>
    <property type="match status" value="1"/>
</dbReference>
<dbReference type="GO" id="GO:0005313">
    <property type="term" value="F:L-glutamate transmembrane transporter activity"/>
    <property type="evidence" value="ECO:0007669"/>
    <property type="project" value="TreeGrafter"/>
</dbReference>
<evidence type="ECO:0000256" key="3">
    <source>
        <dbReference type="ARBA" id="ARBA00022448"/>
    </source>
</evidence>
<dbReference type="Gene3D" id="1.10.3860.10">
    <property type="entry name" value="Sodium:dicarboxylate symporter"/>
    <property type="match status" value="1"/>
</dbReference>
<keyword evidence="12" id="KW-1185">Reference proteome</keyword>
<dbReference type="Proteomes" id="UP000605970">
    <property type="component" value="Unassembled WGS sequence"/>
</dbReference>
<dbReference type="SUPFAM" id="SSF55394">
    <property type="entry name" value="Bactericidal permeability-increasing protein, BPI"/>
    <property type="match status" value="2"/>
</dbReference>
<comment type="similarity">
    <text evidence="2">Belongs to the dicarboxylate/amino acid:cation symporter (DAACS) (TC 2.A.23) family.</text>
</comment>
<evidence type="ECO:0000256" key="5">
    <source>
        <dbReference type="ARBA" id="ARBA00022847"/>
    </source>
</evidence>
<organism evidence="11 12">
    <name type="scientific">Meloidogyne graminicola</name>
    <dbReference type="NCBI Taxonomy" id="189291"/>
    <lineage>
        <taxon>Eukaryota</taxon>
        <taxon>Metazoa</taxon>
        <taxon>Ecdysozoa</taxon>
        <taxon>Nematoda</taxon>
        <taxon>Chromadorea</taxon>
        <taxon>Rhabditida</taxon>
        <taxon>Tylenchina</taxon>
        <taxon>Tylenchomorpha</taxon>
        <taxon>Tylenchoidea</taxon>
        <taxon>Meloidogynidae</taxon>
        <taxon>Meloidogyninae</taxon>
        <taxon>Meloidogyne</taxon>
    </lineage>
</organism>
<feature type="transmembrane region" description="Helical" evidence="9">
    <location>
        <begin position="251"/>
        <end position="271"/>
    </location>
</feature>
<keyword evidence="8" id="KW-0325">Glycoprotein</keyword>
<feature type="transmembrane region" description="Helical" evidence="9">
    <location>
        <begin position="137"/>
        <end position="161"/>
    </location>
</feature>
<keyword evidence="3" id="KW-0813">Transport</keyword>
<dbReference type="Pfam" id="PF02886">
    <property type="entry name" value="LBP_BPI_CETP_C"/>
    <property type="match status" value="1"/>
</dbReference>
<dbReference type="InterPro" id="IPR001124">
    <property type="entry name" value="Lipid-bd_serum_glycop_C"/>
</dbReference>
<dbReference type="PRINTS" id="PR00173">
    <property type="entry name" value="EDTRNSPORT"/>
</dbReference>
<reference evidence="11" key="1">
    <citation type="journal article" date="2020" name="Ecol. Evol.">
        <title>Genome structure and content of the rice root-knot nematode (Meloidogyne graminicola).</title>
        <authorList>
            <person name="Phan N.T."/>
            <person name="Danchin E.G.J."/>
            <person name="Klopp C."/>
            <person name="Perfus-Barbeoch L."/>
            <person name="Kozlowski D.K."/>
            <person name="Koutsovoulos G.D."/>
            <person name="Lopez-Roques C."/>
            <person name="Bouchez O."/>
            <person name="Zahm M."/>
            <person name="Besnard G."/>
            <person name="Bellafiore S."/>
        </authorList>
    </citation>
    <scope>NUCLEOTIDE SEQUENCE</scope>
    <source>
        <strain evidence="11">VN-18</strain>
    </source>
</reference>
<keyword evidence="5" id="KW-0769">Symport</keyword>
<dbReference type="GO" id="GO:0008289">
    <property type="term" value="F:lipid binding"/>
    <property type="evidence" value="ECO:0007669"/>
    <property type="project" value="InterPro"/>
</dbReference>
<dbReference type="PROSITE" id="PS00714">
    <property type="entry name" value="NA_DICARBOXYL_SYMP_2"/>
    <property type="match status" value="1"/>
</dbReference>
<dbReference type="InterPro" id="IPR017943">
    <property type="entry name" value="Bactericidal_perm-incr_a/b_dom"/>
</dbReference>
<evidence type="ECO:0000313" key="12">
    <source>
        <dbReference type="Proteomes" id="UP000605970"/>
    </source>
</evidence>
<dbReference type="InterPro" id="IPR036458">
    <property type="entry name" value="Na:dicarbo_symporter_sf"/>
</dbReference>
<gene>
    <name evidence="11" type="ORF">Mgra_00001972</name>
</gene>
<dbReference type="GO" id="GO:0015501">
    <property type="term" value="F:glutamate:sodium symporter activity"/>
    <property type="evidence" value="ECO:0007669"/>
    <property type="project" value="TreeGrafter"/>
</dbReference>
<dbReference type="InterPro" id="IPR018107">
    <property type="entry name" value="Na-dicarboxylate_symporter_CS"/>
</dbReference>
<sequence>MDLQKIDRNAVVFELPPPYLKDETTKDPEDDKIFEITVEDVANMQRLLTEKSNNEKALIPRKYLEEKNRMKRENAWRNSVIRFKLFGKFVIQALFISSESGEIFMQVLKLMILPLIFSSLVSALAQMDVKESGKMSLFTIGYYIITTLFATMTGILLVLIIHPGNPAIKKDLAYLEIQHNPISPLDTFLDVIRNMFPENVIQATMQRTQTKYYFPLNKRTGIGYKLSKSQTDNSSEKNDFNQIYRKKIENINGINILGIIVFCSGFGIVISQLGERANIIVEFFIILEAVIMQLVGIFMWLTPLGIISLISGNLLELTNLSDTAAILLFYVLTVLSALFIHTFITMPLIYFLFTRKNPLKVAKGMLQALFTAFGTASGGAALPVSMRCMEENLNIDSRITRFVLPLGSTINMDGNALYEAVAVIFISQLNNVTLTLTEVITVSFIATIASLGLNSVPAGLVSIFVILSTVGLPVKDIPLVITADWLLDRIRTSINVLGDAFVASTISHYLKLKETDKLIQKNENEENELFGNNKNNIKQNTNEGNGGFFVRIMPTGLAYLREIGMKVINDEILKINLPTITETIDNGQVSIFNAYVSKYWPPVDYSLDLITPDTFTWKMSKMHLRSNGNFDARLNGALLLPSVPIQDTFKAFLIAHFKPTVEQRICQMIEGIINNDLNSILSTMPLKGTIMIKSHGEISFGGLGGTPFFPPNVLIPQPQGVHMAEFFGTDYIANSMLYHAFKQKYMDIIVGPEFVRPKNNTQQKEKILRSETTLTSNVHLWIEKTQILGNATVENLDFRLIEANVHDVDQNTFGDLGLFGAEFLEKLLTEILQMGLIIPSMKGVVLRSPK</sequence>
<evidence type="ECO:0000313" key="11">
    <source>
        <dbReference type="EMBL" id="KAF7638594.1"/>
    </source>
</evidence>